<gene>
    <name evidence="1" type="ORF">BO82DRAFT_399369</name>
</gene>
<accession>A0A319CH34</accession>
<evidence type="ECO:0000313" key="2">
    <source>
        <dbReference type="Proteomes" id="UP000248340"/>
    </source>
</evidence>
<organism evidence="1 2">
    <name type="scientific">Aspergillus uvarum CBS 121591</name>
    <dbReference type="NCBI Taxonomy" id="1448315"/>
    <lineage>
        <taxon>Eukaryota</taxon>
        <taxon>Fungi</taxon>
        <taxon>Dikarya</taxon>
        <taxon>Ascomycota</taxon>
        <taxon>Pezizomycotina</taxon>
        <taxon>Eurotiomycetes</taxon>
        <taxon>Eurotiomycetidae</taxon>
        <taxon>Eurotiales</taxon>
        <taxon>Aspergillaceae</taxon>
        <taxon>Aspergillus</taxon>
        <taxon>Aspergillus subgen. Circumdati</taxon>
    </lineage>
</organism>
<keyword evidence="2" id="KW-1185">Reference proteome</keyword>
<evidence type="ECO:0008006" key="3">
    <source>
        <dbReference type="Google" id="ProtNLM"/>
    </source>
</evidence>
<dbReference type="STRING" id="1448315.A0A319CH34"/>
<name>A0A319CH34_9EURO</name>
<dbReference type="Proteomes" id="UP000248340">
    <property type="component" value="Unassembled WGS sequence"/>
</dbReference>
<proteinExistence type="predicted"/>
<dbReference type="VEuPathDB" id="FungiDB:BO82DRAFT_399369"/>
<dbReference type="RefSeq" id="XP_025494734.1">
    <property type="nucleotide sequence ID" value="XM_025639100.1"/>
</dbReference>
<dbReference type="AlphaFoldDB" id="A0A319CH34"/>
<dbReference type="OrthoDB" id="540004at2759"/>
<evidence type="ECO:0000313" key="1">
    <source>
        <dbReference type="EMBL" id="PYH84534.1"/>
    </source>
</evidence>
<protein>
    <recommendedName>
        <fullName evidence="3">S-adenosyl-L-methionine-dependent methyltransferase</fullName>
    </recommendedName>
</protein>
<dbReference type="GeneID" id="37141842"/>
<dbReference type="EMBL" id="KZ821683">
    <property type="protein sequence ID" value="PYH84534.1"/>
    <property type="molecule type" value="Genomic_DNA"/>
</dbReference>
<sequence>MTITADSLFDDVGGSYEAAFADNGPLCAFIHQASKKLPPNSPVLDVGCSTGKPVAEILDGEESCVTSPNMNTFQPCQSYDGIRRVAQRGWALGPRRDAHSTGLLPEKCTYDPTWDCVWMIGKYWMGNYTNEVFHSEDAWARLLQAVGLVLEMMPVDHLFCPASHENYTSPEVQLFLLARNVEPQALLGPYPISIVETPTDCIDNLNVLTDRFVSKDLETLSNQIAVNGKKALVLGQGYNWSQYVGCGESQFLPEITDDLSFESDAFDVIVAPWTLDKLPSLNKAMK</sequence>
<reference evidence="1 2" key="1">
    <citation type="submission" date="2016-12" db="EMBL/GenBank/DDBJ databases">
        <title>The genomes of Aspergillus section Nigri reveals drivers in fungal speciation.</title>
        <authorList>
            <consortium name="DOE Joint Genome Institute"/>
            <person name="Vesth T.C."/>
            <person name="Nybo J."/>
            <person name="Theobald S."/>
            <person name="Brandl J."/>
            <person name="Frisvad J.C."/>
            <person name="Nielsen K.F."/>
            <person name="Lyhne E.K."/>
            <person name="Kogle M.E."/>
            <person name="Kuo A."/>
            <person name="Riley R."/>
            <person name="Clum A."/>
            <person name="Nolan M."/>
            <person name="Lipzen A."/>
            <person name="Salamov A."/>
            <person name="Henrissat B."/>
            <person name="Wiebenga A."/>
            <person name="De Vries R.P."/>
            <person name="Grigoriev I.V."/>
            <person name="Mortensen U.H."/>
            <person name="Andersen M.R."/>
            <person name="Baker S.E."/>
        </authorList>
    </citation>
    <scope>NUCLEOTIDE SEQUENCE [LARGE SCALE GENOMIC DNA]</scope>
    <source>
        <strain evidence="1 2">CBS 121591</strain>
    </source>
</reference>